<dbReference type="Proteomes" id="UP001229421">
    <property type="component" value="Unassembled WGS sequence"/>
</dbReference>
<feature type="compositionally biased region" description="Gly residues" evidence="1">
    <location>
        <begin position="7"/>
        <end position="19"/>
    </location>
</feature>
<organism evidence="2 3">
    <name type="scientific">Tagetes erecta</name>
    <name type="common">African marigold</name>
    <dbReference type="NCBI Taxonomy" id="13708"/>
    <lineage>
        <taxon>Eukaryota</taxon>
        <taxon>Viridiplantae</taxon>
        <taxon>Streptophyta</taxon>
        <taxon>Embryophyta</taxon>
        <taxon>Tracheophyta</taxon>
        <taxon>Spermatophyta</taxon>
        <taxon>Magnoliopsida</taxon>
        <taxon>eudicotyledons</taxon>
        <taxon>Gunneridae</taxon>
        <taxon>Pentapetalae</taxon>
        <taxon>asterids</taxon>
        <taxon>campanulids</taxon>
        <taxon>Asterales</taxon>
        <taxon>Asteraceae</taxon>
        <taxon>Asteroideae</taxon>
        <taxon>Heliantheae alliance</taxon>
        <taxon>Tageteae</taxon>
        <taxon>Tagetes</taxon>
    </lineage>
</organism>
<protein>
    <submittedName>
        <fullName evidence="2">Uncharacterized protein</fullName>
    </submittedName>
</protein>
<feature type="region of interest" description="Disordered" evidence="1">
    <location>
        <begin position="1"/>
        <end position="56"/>
    </location>
</feature>
<evidence type="ECO:0000313" key="2">
    <source>
        <dbReference type="EMBL" id="KAK1425264.1"/>
    </source>
</evidence>
<reference evidence="2" key="1">
    <citation type="journal article" date="2023" name="bioRxiv">
        <title>Improved chromosome-level genome assembly for marigold (Tagetes erecta).</title>
        <authorList>
            <person name="Jiang F."/>
            <person name="Yuan L."/>
            <person name="Wang S."/>
            <person name="Wang H."/>
            <person name="Xu D."/>
            <person name="Wang A."/>
            <person name="Fan W."/>
        </authorList>
    </citation>
    <scope>NUCLEOTIDE SEQUENCE</scope>
    <source>
        <strain evidence="2">WSJ</strain>
        <tissue evidence="2">Leaf</tissue>
    </source>
</reference>
<feature type="compositionally biased region" description="Gly residues" evidence="1">
    <location>
        <begin position="26"/>
        <end position="46"/>
    </location>
</feature>
<proteinExistence type="predicted"/>
<dbReference type="AlphaFoldDB" id="A0AAD8KLI6"/>
<dbReference type="EMBL" id="JAUHHV010000005">
    <property type="protein sequence ID" value="KAK1425264.1"/>
    <property type="molecule type" value="Genomic_DNA"/>
</dbReference>
<gene>
    <name evidence="2" type="ORF">QVD17_20613</name>
</gene>
<accession>A0AAD8KLI6</accession>
<evidence type="ECO:0000313" key="3">
    <source>
        <dbReference type="Proteomes" id="UP001229421"/>
    </source>
</evidence>
<name>A0AAD8KLI6_TARER</name>
<keyword evidence="3" id="KW-1185">Reference proteome</keyword>
<evidence type="ECO:0000256" key="1">
    <source>
        <dbReference type="SAM" id="MobiDB-lite"/>
    </source>
</evidence>
<comment type="caution">
    <text evidence="2">The sequence shown here is derived from an EMBL/GenBank/DDBJ whole genome shotgun (WGS) entry which is preliminary data.</text>
</comment>
<sequence length="108" mass="10392">MRVLSGGESGDGGGESGGGESDDGGVMFGGGGQSSDGGVVFGGGGESGDDGVVFGGGGESGDDGVIFANVVRKLQTFSYSKNKQHLRVLSGMVKGSCPGFPGTIGGRV</sequence>